<sequence>MSVYVDTSVLVAAHCSEKYTGLAQGFAVFAVE</sequence>
<proteinExistence type="predicted"/>
<dbReference type="EMBL" id="SZUV01000005">
    <property type="protein sequence ID" value="TQN49417.1"/>
    <property type="molecule type" value="Genomic_DNA"/>
</dbReference>
<evidence type="ECO:0008006" key="3">
    <source>
        <dbReference type="Google" id="ProtNLM"/>
    </source>
</evidence>
<gene>
    <name evidence="1" type="ORF">DLNHIDIE_03270</name>
</gene>
<organism evidence="1 2">
    <name type="scientific">Acidithiobacillus thiooxidans ATCC 19377</name>
    <dbReference type="NCBI Taxonomy" id="637390"/>
    <lineage>
        <taxon>Bacteria</taxon>
        <taxon>Pseudomonadati</taxon>
        <taxon>Pseudomonadota</taxon>
        <taxon>Acidithiobacillia</taxon>
        <taxon>Acidithiobacillales</taxon>
        <taxon>Acidithiobacillaceae</taxon>
        <taxon>Acidithiobacillus</taxon>
    </lineage>
</organism>
<evidence type="ECO:0000313" key="1">
    <source>
        <dbReference type="EMBL" id="TQN49417.1"/>
    </source>
</evidence>
<accession>A0A543PZB2</accession>
<protein>
    <recommendedName>
        <fullName evidence="3">PIN domain-containing protein</fullName>
    </recommendedName>
</protein>
<comment type="caution">
    <text evidence="1">The sequence shown here is derived from an EMBL/GenBank/DDBJ whole genome shotgun (WGS) entry which is preliminary data.</text>
</comment>
<reference evidence="1 2" key="1">
    <citation type="submission" date="2019-03" db="EMBL/GenBank/DDBJ databases">
        <title>New insights into Acidothiobacillus thiooxidans sulfur metabolism through coupled gene expression, solution geochemistry, microscopy and spectroscopy analyses.</title>
        <authorList>
            <person name="Camacho D."/>
            <person name="Frazao R."/>
            <person name="Fouillen A."/>
            <person name="Nanci A."/>
            <person name="Lang B.F."/>
            <person name="Apte S.C."/>
            <person name="Baron C."/>
            <person name="Warren L.A."/>
        </authorList>
    </citation>
    <scope>NUCLEOTIDE SEQUENCE [LARGE SCALE GENOMIC DNA]</scope>
    <source>
        <strain evidence="1 2">ATCC 19377</strain>
    </source>
</reference>
<evidence type="ECO:0000313" key="2">
    <source>
        <dbReference type="Proteomes" id="UP000315403"/>
    </source>
</evidence>
<name>A0A543PZB2_ACITH</name>
<dbReference type="Proteomes" id="UP000315403">
    <property type="component" value="Unassembled WGS sequence"/>
</dbReference>
<dbReference type="AlphaFoldDB" id="A0A543PZB2"/>